<evidence type="ECO:0000256" key="8">
    <source>
        <dbReference type="ARBA" id="ARBA00023136"/>
    </source>
</evidence>
<evidence type="ECO:0000256" key="2">
    <source>
        <dbReference type="ARBA" id="ARBA00021549"/>
    </source>
</evidence>
<evidence type="ECO:0000256" key="3">
    <source>
        <dbReference type="ARBA" id="ARBA00022475"/>
    </source>
</evidence>
<evidence type="ECO:0000256" key="9">
    <source>
        <dbReference type="ARBA" id="ARBA00025772"/>
    </source>
</evidence>
<sequence length="197" mass="20628">MKTSQCSPVSSSISQHGFSLIEMMVVVTIIGSLMAIAIPGYFQWMQSQQIRNATENLQSALQSARTYAIAKNTSARVTLTNNLNSGCSKDVNAEAWVVSLDDPSGSCNATPSPTDAPRIIQTGSGRSGSRVANIEATASEVVFDSLGRTTAVTIQVKNDNAGDCSDELRCLNILVSAGGQIRSCDPQLPAGKLGACA</sequence>
<evidence type="ECO:0000259" key="12">
    <source>
        <dbReference type="Pfam" id="PF12019"/>
    </source>
</evidence>
<keyword evidence="7 11" id="KW-1133">Transmembrane helix</keyword>
<comment type="similarity">
    <text evidence="9">Belongs to the GSP H family.</text>
</comment>
<reference evidence="13" key="1">
    <citation type="submission" date="2023-03" db="EMBL/GenBank/DDBJ databases">
        <title>Chitinimonas shenzhenensis gen. nov., sp. nov., a novel member of family Burkholderiaceae isolated from activated sludge collected in Shen Zhen, China.</title>
        <authorList>
            <person name="Wang X."/>
        </authorList>
    </citation>
    <scope>NUCLEOTIDE SEQUENCE</scope>
    <source>
        <strain evidence="13">DQS-5</strain>
    </source>
</reference>
<dbReference type="Gene3D" id="3.30.700.10">
    <property type="entry name" value="Glycoprotein, Type 4 Pilin"/>
    <property type="match status" value="1"/>
</dbReference>
<dbReference type="Pfam" id="PF12019">
    <property type="entry name" value="GspH"/>
    <property type="match status" value="1"/>
</dbReference>
<dbReference type="InterPro" id="IPR012902">
    <property type="entry name" value="N_methyl_site"/>
</dbReference>
<organism evidence="13 14">
    <name type="scientific">Parachitinimonas caeni</name>
    <dbReference type="NCBI Taxonomy" id="3031301"/>
    <lineage>
        <taxon>Bacteria</taxon>
        <taxon>Pseudomonadati</taxon>
        <taxon>Pseudomonadota</taxon>
        <taxon>Betaproteobacteria</taxon>
        <taxon>Neisseriales</taxon>
        <taxon>Chitinibacteraceae</taxon>
        <taxon>Parachitinimonas</taxon>
    </lineage>
</organism>
<comment type="caution">
    <text evidence="13">The sequence shown here is derived from an EMBL/GenBank/DDBJ whole genome shotgun (WGS) entry which is preliminary data.</text>
</comment>
<dbReference type="Proteomes" id="UP001172778">
    <property type="component" value="Unassembled WGS sequence"/>
</dbReference>
<dbReference type="InterPro" id="IPR022346">
    <property type="entry name" value="T2SS_GspH"/>
</dbReference>
<keyword evidence="14" id="KW-1185">Reference proteome</keyword>
<feature type="domain" description="General secretion pathway GspH" evidence="12">
    <location>
        <begin position="53"/>
        <end position="179"/>
    </location>
</feature>
<keyword evidence="3" id="KW-1003">Cell membrane</keyword>
<dbReference type="Pfam" id="PF07963">
    <property type="entry name" value="N_methyl"/>
    <property type="match status" value="1"/>
</dbReference>
<accession>A0ABT7DSF3</accession>
<name>A0ABT7DSF3_9NEIS</name>
<evidence type="ECO:0000256" key="6">
    <source>
        <dbReference type="ARBA" id="ARBA00022692"/>
    </source>
</evidence>
<evidence type="ECO:0000313" key="14">
    <source>
        <dbReference type="Proteomes" id="UP001172778"/>
    </source>
</evidence>
<evidence type="ECO:0000256" key="10">
    <source>
        <dbReference type="ARBA" id="ARBA00030775"/>
    </source>
</evidence>
<keyword evidence="5" id="KW-0997">Cell inner membrane</keyword>
<proteinExistence type="inferred from homology"/>
<evidence type="ECO:0000256" key="5">
    <source>
        <dbReference type="ARBA" id="ARBA00022519"/>
    </source>
</evidence>
<dbReference type="PROSITE" id="PS00409">
    <property type="entry name" value="PROKAR_NTER_METHYL"/>
    <property type="match status" value="1"/>
</dbReference>
<dbReference type="RefSeq" id="WP_284099276.1">
    <property type="nucleotide sequence ID" value="NZ_JARRAF010000002.1"/>
</dbReference>
<evidence type="ECO:0000313" key="13">
    <source>
        <dbReference type="EMBL" id="MDK2122990.1"/>
    </source>
</evidence>
<keyword evidence="8 11" id="KW-0472">Membrane</keyword>
<keyword evidence="6 11" id="KW-0812">Transmembrane</keyword>
<evidence type="ECO:0000256" key="4">
    <source>
        <dbReference type="ARBA" id="ARBA00022481"/>
    </source>
</evidence>
<dbReference type="NCBIfam" id="TIGR02532">
    <property type="entry name" value="IV_pilin_GFxxxE"/>
    <property type="match status" value="1"/>
</dbReference>
<dbReference type="SUPFAM" id="SSF54523">
    <property type="entry name" value="Pili subunits"/>
    <property type="match status" value="1"/>
</dbReference>
<evidence type="ECO:0000256" key="1">
    <source>
        <dbReference type="ARBA" id="ARBA00004377"/>
    </source>
</evidence>
<evidence type="ECO:0000256" key="7">
    <source>
        <dbReference type="ARBA" id="ARBA00022989"/>
    </source>
</evidence>
<protein>
    <recommendedName>
        <fullName evidence="2">Type II secretion system protein H</fullName>
    </recommendedName>
    <alternativeName>
        <fullName evidence="10">General secretion pathway protein H</fullName>
    </alternativeName>
</protein>
<gene>
    <name evidence="13" type="ORF">PZA18_02865</name>
</gene>
<dbReference type="InterPro" id="IPR045584">
    <property type="entry name" value="Pilin-like"/>
</dbReference>
<comment type="subcellular location">
    <subcellularLocation>
        <location evidence="1">Cell inner membrane</location>
        <topology evidence="1">Single-pass membrane protein</topology>
    </subcellularLocation>
</comment>
<feature type="transmembrane region" description="Helical" evidence="11">
    <location>
        <begin position="20"/>
        <end position="42"/>
    </location>
</feature>
<dbReference type="EMBL" id="JARRAF010000002">
    <property type="protein sequence ID" value="MDK2122990.1"/>
    <property type="molecule type" value="Genomic_DNA"/>
</dbReference>
<keyword evidence="4" id="KW-0488">Methylation</keyword>
<evidence type="ECO:0000256" key="11">
    <source>
        <dbReference type="SAM" id="Phobius"/>
    </source>
</evidence>